<reference evidence="2" key="1">
    <citation type="journal article" date="2020" name="BMC">
        <title>Leishmania infection induces a limited differential gene expression in the sand fly midgut.</title>
        <authorList>
            <person name="Coutinho-Abreu I.V."/>
            <person name="Serafim T.D."/>
            <person name="Meneses C."/>
            <person name="Kamhawi S."/>
            <person name="Oliveira F."/>
            <person name="Valenzuela J.G."/>
        </authorList>
    </citation>
    <scope>NUCLEOTIDE SEQUENCE</scope>
    <source>
        <strain evidence="2">Jacobina</strain>
        <tissue evidence="2">Midgut</tissue>
    </source>
</reference>
<evidence type="ECO:0000256" key="1">
    <source>
        <dbReference type="SAM" id="MobiDB-lite"/>
    </source>
</evidence>
<feature type="region of interest" description="Disordered" evidence="1">
    <location>
        <begin position="1"/>
        <end position="27"/>
    </location>
</feature>
<name>A0A7G3B6J4_LUTLO</name>
<protein>
    <submittedName>
        <fullName evidence="2">Uncharacterized protein</fullName>
    </submittedName>
</protein>
<proteinExistence type="predicted"/>
<dbReference type="EMBL" id="GITU01011020">
    <property type="protein sequence ID" value="MBC1179723.1"/>
    <property type="molecule type" value="Transcribed_RNA"/>
</dbReference>
<sequence length="106" mass="11432">MAPPSITKPFSIRGSTTRMNGGANGKFSGKTRCSRMCGTPNSAISSARALSGSTWCSRTCHSNRLSFTRSTVKIGSGRVLCFCISRYSFMRRRARIVVSIALGICT</sequence>
<accession>A0A7G3B6J4</accession>
<evidence type="ECO:0000313" key="2">
    <source>
        <dbReference type="EMBL" id="MBC1179723.1"/>
    </source>
</evidence>
<organism evidence="2">
    <name type="scientific">Lutzomyia longipalpis</name>
    <name type="common">Sand fly</name>
    <dbReference type="NCBI Taxonomy" id="7200"/>
    <lineage>
        <taxon>Eukaryota</taxon>
        <taxon>Metazoa</taxon>
        <taxon>Ecdysozoa</taxon>
        <taxon>Arthropoda</taxon>
        <taxon>Hexapoda</taxon>
        <taxon>Insecta</taxon>
        <taxon>Pterygota</taxon>
        <taxon>Neoptera</taxon>
        <taxon>Endopterygota</taxon>
        <taxon>Diptera</taxon>
        <taxon>Nematocera</taxon>
        <taxon>Psychodoidea</taxon>
        <taxon>Psychodidae</taxon>
        <taxon>Lutzomyia</taxon>
        <taxon>Lutzomyia</taxon>
    </lineage>
</organism>
<dbReference type="AlphaFoldDB" id="A0A7G3B6J4"/>